<dbReference type="Proteomes" id="UP001328107">
    <property type="component" value="Unassembled WGS sequence"/>
</dbReference>
<dbReference type="AlphaFoldDB" id="A0AAN5CDN3"/>
<name>A0AAN5CDN3_9BILA</name>
<evidence type="ECO:0000256" key="1">
    <source>
        <dbReference type="SAM" id="MobiDB-lite"/>
    </source>
</evidence>
<proteinExistence type="predicted"/>
<feature type="non-terminal residue" evidence="2">
    <location>
        <position position="123"/>
    </location>
</feature>
<comment type="caution">
    <text evidence="2">The sequence shown here is derived from an EMBL/GenBank/DDBJ whole genome shotgun (WGS) entry which is preliminary data.</text>
</comment>
<feature type="compositionally biased region" description="Polar residues" evidence="1">
    <location>
        <begin position="18"/>
        <end position="27"/>
    </location>
</feature>
<evidence type="ECO:0000313" key="2">
    <source>
        <dbReference type="EMBL" id="GMR37731.1"/>
    </source>
</evidence>
<feature type="non-terminal residue" evidence="2">
    <location>
        <position position="1"/>
    </location>
</feature>
<keyword evidence="3" id="KW-1185">Reference proteome</keyword>
<dbReference type="EMBL" id="BTRK01000002">
    <property type="protein sequence ID" value="GMR37731.1"/>
    <property type="molecule type" value="Genomic_DNA"/>
</dbReference>
<organism evidence="2 3">
    <name type="scientific">Pristionchus mayeri</name>
    <dbReference type="NCBI Taxonomy" id="1317129"/>
    <lineage>
        <taxon>Eukaryota</taxon>
        <taxon>Metazoa</taxon>
        <taxon>Ecdysozoa</taxon>
        <taxon>Nematoda</taxon>
        <taxon>Chromadorea</taxon>
        <taxon>Rhabditida</taxon>
        <taxon>Rhabditina</taxon>
        <taxon>Diplogasteromorpha</taxon>
        <taxon>Diplogasteroidea</taxon>
        <taxon>Neodiplogasteridae</taxon>
        <taxon>Pristionchus</taxon>
    </lineage>
</organism>
<gene>
    <name evidence="2" type="ORF">PMAYCL1PPCAC_07925</name>
</gene>
<protein>
    <submittedName>
        <fullName evidence="2">Uncharacterized protein</fullName>
    </submittedName>
</protein>
<reference evidence="3" key="1">
    <citation type="submission" date="2022-10" db="EMBL/GenBank/DDBJ databases">
        <title>Genome assembly of Pristionchus species.</title>
        <authorList>
            <person name="Yoshida K."/>
            <person name="Sommer R.J."/>
        </authorList>
    </citation>
    <scope>NUCLEOTIDE SEQUENCE [LARGE SCALE GENOMIC DNA]</scope>
    <source>
        <strain evidence="3">RS5460</strain>
    </source>
</reference>
<accession>A0AAN5CDN3</accession>
<feature type="compositionally biased region" description="Low complexity" evidence="1">
    <location>
        <begin position="1"/>
        <end position="17"/>
    </location>
</feature>
<feature type="region of interest" description="Disordered" evidence="1">
    <location>
        <begin position="1"/>
        <end position="27"/>
    </location>
</feature>
<evidence type="ECO:0000313" key="3">
    <source>
        <dbReference type="Proteomes" id="UP001328107"/>
    </source>
</evidence>
<sequence length="123" mass="13535">PSFSSSPSSHSPTETPSKFTTPGATPSEVCISNQMHNKYALSPETSAYANELYGIFNDDPFGNVDDPENLRHTVRREMPMDKRLSRITVPSGLLEIVARGSEKAARSIPTQDAVPLRVTYRVL</sequence>